<keyword evidence="1" id="KW-0732">Signal</keyword>
<evidence type="ECO:0000256" key="1">
    <source>
        <dbReference type="SAM" id="SignalP"/>
    </source>
</evidence>
<dbReference type="VEuPathDB" id="FungiDB:PTTG_28279"/>
<dbReference type="EnsemblFungi" id="PTTG_28279-t43_1">
    <property type="protein sequence ID" value="PTTG_28279-t43_1-p1"/>
    <property type="gene ID" value="PTTG_28279"/>
</dbReference>
<reference evidence="3 4" key="3">
    <citation type="journal article" date="2017" name="G3 (Bethesda)">
        <title>Comparative analysis highlights variable genome content of wheat rusts and divergence of the mating loci.</title>
        <authorList>
            <person name="Cuomo C.A."/>
            <person name="Bakkeren G."/>
            <person name="Khalil H.B."/>
            <person name="Panwar V."/>
            <person name="Joly D."/>
            <person name="Linning R."/>
            <person name="Sakthikumar S."/>
            <person name="Song X."/>
            <person name="Adiconis X."/>
            <person name="Fan L."/>
            <person name="Goldberg J.M."/>
            <person name="Levin J.Z."/>
            <person name="Young S."/>
            <person name="Zeng Q."/>
            <person name="Anikster Y."/>
            <person name="Bruce M."/>
            <person name="Wang M."/>
            <person name="Yin C."/>
            <person name="McCallum B."/>
            <person name="Szabo L.J."/>
            <person name="Hulbert S."/>
            <person name="Chen X."/>
            <person name="Fellers J.P."/>
        </authorList>
    </citation>
    <scope>NUCLEOTIDE SEQUENCE</scope>
    <source>
        <strain evidence="3">isolate 1-1 / race 1 (BBBD)</strain>
        <strain evidence="4">Isolate 1-1 / race 1 (BBBD)</strain>
    </source>
</reference>
<dbReference type="EMBL" id="ADAS02000099">
    <property type="protein sequence ID" value="OAV90549.1"/>
    <property type="molecule type" value="Genomic_DNA"/>
</dbReference>
<gene>
    <name evidence="2" type="ORF">PTTG_28279</name>
</gene>
<feature type="signal peptide" evidence="1">
    <location>
        <begin position="1"/>
        <end position="21"/>
    </location>
</feature>
<accession>A0A180GDE0</accession>
<keyword evidence="4" id="KW-1185">Reference proteome</keyword>
<reference evidence="2" key="1">
    <citation type="submission" date="2009-11" db="EMBL/GenBank/DDBJ databases">
        <authorList>
            <consortium name="The Broad Institute Genome Sequencing Platform"/>
            <person name="Ward D."/>
            <person name="Feldgarden M."/>
            <person name="Earl A."/>
            <person name="Young S.K."/>
            <person name="Zeng Q."/>
            <person name="Koehrsen M."/>
            <person name="Alvarado L."/>
            <person name="Berlin A."/>
            <person name="Bochicchio J."/>
            <person name="Borenstein D."/>
            <person name="Chapman S.B."/>
            <person name="Chen Z."/>
            <person name="Engels R."/>
            <person name="Freedman E."/>
            <person name="Gellesch M."/>
            <person name="Goldberg J."/>
            <person name="Griggs A."/>
            <person name="Gujja S."/>
            <person name="Heilman E."/>
            <person name="Heiman D."/>
            <person name="Hepburn T."/>
            <person name="Howarth C."/>
            <person name="Jen D."/>
            <person name="Larson L."/>
            <person name="Lewis B."/>
            <person name="Mehta T."/>
            <person name="Park D."/>
            <person name="Pearson M."/>
            <person name="Roberts A."/>
            <person name="Saif S."/>
            <person name="Shea T."/>
            <person name="Shenoy N."/>
            <person name="Sisk P."/>
            <person name="Stolte C."/>
            <person name="Sykes S."/>
            <person name="Thomson T."/>
            <person name="Walk T."/>
            <person name="White J."/>
            <person name="Yandava C."/>
            <person name="Izard J."/>
            <person name="Baranova O.V."/>
            <person name="Blanton J.M."/>
            <person name="Tanner A.C."/>
            <person name="Dewhirst F.E."/>
            <person name="Haas B."/>
            <person name="Nusbaum C."/>
            <person name="Birren B."/>
        </authorList>
    </citation>
    <scope>NUCLEOTIDE SEQUENCE [LARGE SCALE GENOMIC DNA]</scope>
    <source>
        <strain evidence="2">1-1 BBBD Race 1</strain>
    </source>
</reference>
<evidence type="ECO:0008006" key="5">
    <source>
        <dbReference type="Google" id="ProtNLM"/>
    </source>
</evidence>
<protein>
    <recommendedName>
        <fullName evidence="5">Secreted protein</fullName>
    </recommendedName>
</protein>
<name>A0A180GDE0_PUCT1</name>
<proteinExistence type="predicted"/>
<dbReference type="Proteomes" id="UP000005240">
    <property type="component" value="Unassembled WGS sequence"/>
</dbReference>
<evidence type="ECO:0000313" key="2">
    <source>
        <dbReference type="EMBL" id="OAV90549.1"/>
    </source>
</evidence>
<sequence length="109" mass="12333">MHFAKSIIGFAAVFGLPSAFGYQELKICQNLVRNDVMYPDAYCGTSLSPKPGEKVWAFRIPQRNSYWGPEYCTDTQTRWCCKIDATLLAHYQEGVNTKDSEVTSKCIQP</sequence>
<evidence type="ECO:0000313" key="4">
    <source>
        <dbReference type="Proteomes" id="UP000005240"/>
    </source>
</evidence>
<reference evidence="2" key="2">
    <citation type="submission" date="2016-05" db="EMBL/GenBank/DDBJ databases">
        <title>Comparative analysis highlights variable genome content of wheat rusts and divergence of the mating loci.</title>
        <authorList>
            <person name="Cuomo C.A."/>
            <person name="Bakkeren G."/>
            <person name="Szabo L."/>
            <person name="Khalil H."/>
            <person name="Joly D."/>
            <person name="Goldberg J."/>
            <person name="Young S."/>
            <person name="Zeng Q."/>
            <person name="Fellers J."/>
        </authorList>
    </citation>
    <scope>NUCLEOTIDE SEQUENCE [LARGE SCALE GENOMIC DNA]</scope>
    <source>
        <strain evidence="2">1-1 BBBD Race 1</strain>
    </source>
</reference>
<dbReference type="AlphaFoldDB" id="A0A180GDE0"/>
<feature type="chain" id="PRO_5008109798" description="Secreted protein" evidence="1">
    <location>
        <begin position="22"/>
        <end position="109"/>
    </location>
</feature>
<evidence type="ECO:0000313" key="3">
    <source>
        <dbReference type="EnsemblFungi" id="PTTG_28279-t43_1-p1"/>
    </source>
</evidence>
<reference evidence="3" key="4">
    <citation type="submission" date="2025-05" db="UniProtKB">
        <authorList>
            <consortium name="EnsemblFungi"/>
        </authorList>
    </citation>
    <scope>IDENTIFICATION</scope>
    <source>
        <strain evidence="3">isolate 1-1 / race 1 (BBBD)</strain>
    </source>
</reference>
<organism evidence="2">
    <name type="scientific">Puccinia triticina (isolate 1-1 / race 1 (BBBD))</name>
    <name type="common">Brown leaf rust fungus</name>
    <dbReference type="NCBI Taxonomy" id="630390"/>
    <lineage>
        <taxon>Eukaryota</taxon>
        <taxon>Fungi</taxon>
        <taxon>Dikarya</taxon>
        <taxon>Basidiomycota</taxon>
        <taxon>Pucciniomycotina</taxon>
        <taxon>Pucciniomycetes</taxon>
        <taxon>Pucciniales</taxon>
        <taxon>Pucciniaceae</taxon>
        <taxon>Puccinia</taxon>
    </lineage>
</organism>